<feature type="signal peptide" evidence="13">
    <location>
        <begin position="1"/>
        <end position="17"/>
    </location>
</feature>
<dbReference type="AlphaFoldDB" id="R7T430"/>
<evidence type="ECO:0000256" key="1">
    <source>
        <dbReference type="ARBA" id="ARBA00004477"/>
    </source>
</evidence>
<evidence type="ECO:0000313" key="18">
    <source>
        <dbReference type="Proteomes" id="UP000014760"/>
    </source>
</evidence>
<keyword evidence="5" id="KW-0874">Quinone</keyword>
<accession>R7T430</accession>
<dbReference type="EnsemblMetazoa" id="CapteT161296">
    <property type="protein sequence ID" value="CapteP161296"/>
    <property type="gene ID" value="CapteG161296"/>
</dbReference>
<dbReference type="PANTHER" id="PTHR14519">
    <property type="entry name" value="VITAMIN K EPOXIDE REDUCTASE COMPLEX, SUBUNIT 1"/>
    <property type="match status" value="1"/>
</dbReference>
<comment type="similarity">
    <text evidence="2">Belongs to the VKOR family.</text>
</comment>
<dbReference type="FunFam" id="1.20.1440.130:FF:000001">
    <property type="entry name" value="Vitamin K epoxide reductase complex subunit 1-like 1"/>
    <property type="match status" value="1"/>
</dbReference>
<sequence length="157" mass="17501">MCFLFLCLIGAGLSVYAYHVETTKEKDNSYRAACDINEQMSCSKVFTSRYGRGFGILEHVVGKKSPLNQPNSVFGLVFYALQTILGLQRTSSAAFMQVILAVMANMGSVYLAYILYFVLNDVCVVCVSTYVVNFLLLLTCINKYSILKNQVSIKKKV</sequence>
<dbReference type="EMBL" id="AMQN01003598">
    <property type="status" value="NOT_ANNOTATED_CDS"/>
    <property type="molecule type" value="Genomic_DNA"/>
</dbReference>
<organism evidence="15">
    <name type="scientific">Capitella teleta</name>
    <name type="common">Polychaete worm</name>
    <dbReference type="NCBI Taxonomy" id="283909"/>
    <lineage>
        <taxon>Eukaryota</taxon>
        <taxon>Metazoa</taxon>
        <taxon>Spiralia</taxon>
        <taxon>Lophotrochozoa</taxon>
        <taxon>Annelida</taxon>
        <taxon>Polychaeta</taxon>
        <taxon>Sedentaria</taxon>
        <taxon>Scolecida</taxon>
        <taxon>Capitellidae</taxon>
        <taxon>Capitella</taxon>
    </lineage>
</organism>
<dbReference type="FunCoup" id="R7T430">
    <property type="interactions" value="182"/>
</dbReference>
<evidence type="ECO:0000259" key="14">
    <source>
        <dbReference type="SMART" id="SM00756"/>
    </source>
</evidence>
<keyword evidence="6" id="KW-0256">Endoplasmic reticulum</keyword>
<evidence type="ECO:0000256" key="5">
    <source>
        <dbReference type="ARBA" id="ARBA00022719"/>
    </source>
</evidence>
<evidence type="ECO:0000256" key="7">
    <source>
        <dbReference type="ARBA" id="ARBA00022989"/>
    </source>
</evidence>
<dbReference type="GO" id="GO:0005789">
    <property type="term" value="C:endoplasmic reticulum membrane"/>
    <property type="evidence" value="ECO:0007669"/>
    <property type="project" value="UniProtKB-SubCell"/>
</dbReference>
<feature type="chain" id="PRO_5008786627" description="vitamin-K-epoxide reductase (warfarin-sensitive)" evidence="13">
    <location>
        <begin position="18"/>
        <end position="157"/>
    </location>
</feature>
<evidence type="ECO:0000256" key="4">
    <source>
        <dbReference type="ARBA" id="ARBA00022692"/>
    </source>
</evidence>
<evidence type="ECO:0000256" key="13">
    <source>
        <dbReference type="SAM" id="SignalP"/>
    </source>
</evidence>
<comment type="subcellular location">
    <subcellularLocation>
        <location evidence="1">Endoplasmic reticulum membrane</location>
        <topology evidence="1">Multi-pass membrane protein</topology>
    </subcellularLocation>
</comment>
<dbReference type="SMART" id="SM00756">
    <property type="entry name" value="VKc"/>
    <property type="match status" value="1"/>
</dbReference>
<reference evidence="15 18" key="2">
    <citation type="journal article" date="2013" name="Nature">
        <title>Insights into bilaterian evolution from three spiralian genomes.</title>
        <authorList>
            <person name="Simakov O."/>
            <person name="Marletaz F."/>
            <person name="Cho S.J."/>
            <person name="Edsinger-Gonzales E."/>
            <person name="Havlak P."/>
            <person name="Hellsten U."/>
            <person name="Kuo D.H."/>
            <person name="Larsson T."/>
            <person name="Lv J."/>
            <person name="Arendt D."/>
            <person name="Savage R."/>
            <person name="Osoegawa K."/>
            <person name="de Jong P."/>
            <person name="Grimwood J."/>
            <person name="Chapman J.A."/>
            <person name="Shapiro H."/>
            <person name="Aerts A."/>
            <person name="Otillar R.P."/>
            <person name="Terry A.Y."/>
            <person name="Boore J.L."/>
            <person name="Grigoriev I.V."/>
            <person name="Lindberg D.R."/>
            <person name="Seaver E.C."/>
            <person name="Weisblat D.A."/>
            <person name="Putnam N.H."/>
            <person name="Rokhsar D.S."/>
        </authorList>
    </citation>
    <scope>NUCLEOTIDE SEQUENCE</scope>
    <source>
        <strain evidence="15 18">I ESC-2004</strain>
    </source>
</reference>
<keyword evidence="7 12" id="KW-1133">Transmembrane helix</keyword>
<evidence type="ECO:0000313" key="17">
    <source>
        <dbReference type="EnsemblMetazoa" id="CapteP131213"/>
    </source>
</evidence>
<dbReference type="GO" id="GO:0048038">
    <property type="term" value="F:quinone binding"/>
    <property type="evidence" value="ECO:0007669"/>
    <property type="project" value="UniProtKB-KW"/>
</dbReference>
<dbReference type="GO" id="GO:0042373">
    <property type="term" value="P:vitamin K metabolic process"/>
    <property type="evidence" value="ECO:0007669"/>
    <property type="project" value="InterPro"/>
</dbReference>
<dbReference type="OrthoDB" id="17010at2759"/>
<evidence type="ECO:0000256" key="8">
    <source>
        <dbReference type="ARBA" id="ARBA00023002"/>
    </source>
</evidence>
<evidence type="ECO:0000256" key="2">
    <source>
        <dbReference type="ARBA" id="ARBA00006214"/>
    </source>
</evidence>
<dbReference type="EnsemblMetazoa" id="CapteT131213">
    <property type="protein sequence ID" value="CapteP131213"/>
    <property type="gene ID" value="CapteG131213"/>
</dbReference>
<feature type="transmembrane region" description="Helical" evidence="12">
    <location>
        <begin position="122"/>
        <end position="146"/>
    </location>
</feature>
<dbReference type="PANTHER" id="PTHR14519:SF8">
    <property type="entry name" value="VITAMIN K EPOXIDE REDUCTASE COMPLEX SUBUNIT 1"/>
    <property type="match status" value="1"/>
</dbReference>
<keyword evidence="9 12" id="KW-0472">Membrane</keyword>
<gene>
    <name evidence="16" type="ORF">CAPTEDRAFT_131213</name>
    <name evidence="15" type="ORF">CAPTEDRAFT_161296</name>
</gene>
<dbReference type="EC" id="1.17.4.4" evidence="3"/>
<dbReference type="EMBL" id="KB312243">
    <property type="protein sequence ID" value="ELT87583.1"/>
    <property type="molecule type" value="Genomic_DNA"/>
</dbReference>
<dbReference type="GO" id="GO:0047057">
    <property type="term" value="F:vitamin-K-epoxide reductase (warfarin-sensitive) activity"/>
    <property type="evidence" value="ECO:0007669"/>
    <property type="project" value="UniProtKB-EC"/>
</dbReference>
<dbReference type="InterPro" id="IPR038354">
    <property type="entry name" value="VKOR_sf"/>
</dbReference>
<dbReference type="EMBL" id="AMQN01022379">
    <property type="status" value="NOT_ANNOTATED_CDS"/>
    <property type="molecule type" value="Genomic_DNA"/>
</dbReference>
<dbReference type="Gene3D" id="1.20.1440.130">
    <property type="entry name" value="VKOR domain"/>
    <property type="match status" value="1"/>
</dbReference>
<evidence type="ECO:0000256" key="6">
    <source>
        <dbReference type="ARBA" id="ARBA00022824"/>
    </source>
</evidence>
<reference evidence="17" key="3">
    <citation type="submission" date="2015-06" db="UniProtKB">
        <authorList>
            <consortium name="EnsemblMetazoa"/>
        </authorList>
    </citation>
    <scope>IDENTIFICATION</scope>
</reference>
<name>R7T430_CAPTE</name>
<evidence type="ECO:0000256" key="11">
    <source>
        <dbReference type="ARBA" id="ARBA00023284"/>
    </source>
</evidence>
<evidence type="ECO:0000256" key="10">
    <source>
        <dbReference type="ARBA" id="ARBA00023157"/>
    </source>
</evidence>
<keyword evidence="11" id="KW-0676">Redox-active center</keyword>
<reference evidence="18" key="1">
    <citation type="submission" date="2012-12" db="EMBL/GenBank/DDBJ databases">
        <authorList>
            <person name="Hellsten U."/>
            <person name="Grimwood J."/>
            <person name="Chapman J.A."/>
            <person name="Shapiro H."/>
            <person name="Aerts A."/>
            <person name="Otillar R.P."/>
            <person name="Terry A.Y."/>
            <person name="Boore J.L."/>
            <person name="Simakov O."/>
            <person name="Marletaz F."/>
            <person name="Cho S.-J."/>
            <person name="Edsinger-Gonzales E."/>
            <person name="Havlak P."/>
            <person name="Kuo D.-H."/>
            <person name="Larsson T."/>
            <person name="Lv J."/>
            <person name="Arendt D."/>
            <person name="Savage R."/>
            <person name="Osoegawa K."/>
            <person name="de Jong P."/>
            <person name="Lindberg D.R."/>
            <person name="Seaver E.C."/>
            <person name="Weisblat D.A."/>
            <person name="Putnam N.H."/>
            <person name="Grigoriev I.V."/>
            <person name="Rokhsar D.S."/>
        </authorList>
    </citation>
    <scope>NUCLEOTIDE SEQUENCE</scope>
    <source>
        <strain evidence="18">I ESC-2004</strain>
    </source>
</reference>
<evidence type="ECO:0000256" key="12">
    <source>
        <dbReference type="SAM" id="Phobius"/>
    </source>
</evidence>
<keyword evidence="13" id="KW-0732">Signal</keyword>
<dbReference type="EMBL" id="KB300039">
    <property type="protein sequence ID" value="ELU07291.1"/>
    <property type="molecule type" value="Genomic_DNA"/>
</dbReference>
<proteinExistence type="inferred from homology"/>
<protein>
    <recommendedName>
        <fullName evidence="3">vitamin-K-epoxide reductase (warfarin-sensitive)</fullName>
        <ecNumber evidence="3">1.17.4.4</ecNumber>
    </recommendedName>
</protein>
<keyword evidence="8" id="KW-0560">Oxidoreductase</keyword>
<keyword evidence="4 12" id="KW-0812">Transmembrane</keyword>
<evidence type="ECO:0000256" key="3">
    <source>
        <dbReference type="ARBA" id="ARBA00012278"/>
    </source>
</evidence>
<dbReference type="OMA" id="YVINFAL"/>
<feature type="transmembrane region" description="Helical" evidence="12">
    <location>
        <begin position="94"/>
        <end position="116"/>
    </location>
</feature>
<evidence type="ECO:0000313" key="15">
    <source>
        <dbReference type="EMBL" id="ELT87583.1"/>
    </source>
</evidence>
<dbReference type="CDD" id="cd12917">
    <property type="entry name" value="VKOR_euk"/>
    <property type="match status" value="1"/>
</dbReference>
<dbReference type="Proteomes" id="UP000014760">
    <property type="component" value="Unassembled WGS sequence"/>
</dbReference>
<dbReference type="HOGENOM" id="CLU_105471_0_0_1"/>
<evidence type="ECO:0000313" key="16">
    <source>
        <dbReference type="EMBL" id="ELU07291.1"/>
    </source>
</evidence>
<dbReference type="Pfam" id="PF07884">
    <property type="entry name" value="VKOR"/>
    <property type="match status" value="1"/>
</dbReference>
<keyword evidence="10" id="KW-1015">Disulfide bond</keyword>
<dbReference type="InterPro" id="IPR012932">
    <property type="entry name" value="VKOR"/>
</dbReference>
<evidence type="ECO:0000256" key="9">
    <source>
        <dbReference type="ARBA" id="ARBA00023136"/>
    </source>
</evidence>
<dbReference type="STRING" id="283909.R7T430"/>
<keyword evidence="18" id="KW-1185">Reference proteome</keyword>
<dbReference type="InterPro" id="IPR042406">
    <property type="entry name" value="VKORC1/VKORC1L1"/>
</dbReference>
<feature type="domain" description="Vitamin K epoxide reductase" evidence="14">
    <location>
        <begin position="3"/>
        <end position="144"/>
    </location>
</feature>